<feature type="compositionally biased region" description="Basic and acidic residues" evidence="5">
    <location>
        <begin position="1"/>
        <end position="14"/>
    </location>
</feature>
<proteinExistence type="inferred from homology"/>
<dbReference type="GO" id="GO:0030915">
    <property type="term" value="C:Smc5-Smc6 complex"/>
    <property type="evidence" value="ECO:0007669"/>
    <property type="project" value="TreeGrafter"/>
</dbReference>
<evidence type="ECO:0000313" key="8">
    <source>
        <dbReference type="Proteomes" id="UP001221757"/>
    </source>
</evidence>
<evidence type="ECO:0000256" key="3">
    <source>
        <dbReference type="ARBA" id="ARBA00023054"/>
    </source>
</evidence>
<protein>
    <recommendedName>
        <fullName evidence="2">Structural maintenance of chromosomes protein 5</fullName>
    </recommendedName>
</protein>
<name>A0AAD7GJ15_MYCRO</name>
<evidence type="ECO:0000259" key="6">
    <source>
        <dbReference type="Pfam" id="PF02463"/>
    </source>
</evidence>
<dbReference type="EMBL" id="JARKIE010000058">
    <property type="protein sequence ID" value="KAJ7691405.1"/>
    <property type="molecule type" value="Genomic_DNA"/>
</dbReference>
<feature type="compositionally biased region" description="Acidic residues" evidence="5">
    <location>
        <begin position="59"/>
        <end position="69"/>
    </location>
</feature>
<feature type="compositionally biased region" description="Basic and acidic residues" evidence="5">
    <location>
        <begin position="75"/>
        <end position="90"/>
    </location>
</feature>
<dbReference type="GO" id="GO:0016787">
    <property type="term" value="F:hydrolase activity"/>
    <property type="evidence" value="ECO:0007669"/>
    <property type="project" value="UniProtKB-KW"/>
</dbReference>
<keyword evidence="8" id="KW-1185">Reference proteome</keyword>
<organism evidence="7 8">
    <name type="scientific">Mycena rosella</name>
    <name type="common">Pink bonnet</name>
    <name type="synonym">Agaricus rosellus</name>
    <dbReference type="NCBI Taxonomy" id="1033263"/>
    <lineage>
        <taxon>Eukaryota</taxon>
        <taxon>Fungi</taxon>
        <taxon>Dikarya</taxon>
        <taxon>Basidiomycota</taxon>
        <taxon>Agaricomycotina</taxon>
        <taxon>Agaricomycetes</taxon>
        <taxon>Agaricomycetidae</taxon>
        <taxon>Agaricales</taxon>
        <taxon>Marasmiineae</taxon>
        <taxon>Mycenaceae</taxon>
        <taxon>Mycena</taxon>
    </lineage>
</organism>
<accession>A0AAD7GJ15</accession>
<dbReference type="PANTHER" id="PTHR45916:SF1">
    <property type="entry name" value="STRUCTURAL MAINTENANCE OF CHROMOSOMES PROTEIN 5"/>
    <property type="match status" value="1"/>
</dbReference>
<feature type="region of interest" description="Disordered" evidence="5">
    <location>
        <begin position="1"/>
        <end position="90"/>
    </location>
</feature>
<feature type="coiled-coil region" evidence="4">
    <location>
        <begin position="720"/>
        <end position="757"/>
    </location>
</feature>
<comment type="similarity">
    <text evidence="1">Belongs to the SMC family. SMC5 subfamily.</text>
</comment>
<gene>
    <name evidence="7" type="ORF">B0H17DRAFT_1063141</name>
</gene>
<evidence type="ECO:0000256" key="4">
    <source>
        <dbReference type="SAM" id="Coils"/>
    </source>
</evidence>
<evidence type="ECO:0000256" key="1">
    <source>
        <dbReference type="ARBA" id="ARBA00010171"/>
    </source>
</evidence>
<evidence type="ECO:0000256" key="2">
    <source>
        <dbReference type="ARBA" id="ARBA00018687"/>
    </source>
</evidence>
<keyword evidence="7" id="KW-0378">Hydrolase</keyword>
<dbReference type="PANTHER" id="PTHR45916">
    <property type="entry name" value="STRUCTURAL MAINTENANCE OF CHROMOSOMES PROTEIN 5"/>
    <property type="match status" value="1"/>
</dbReference>
<feature type="coiled-coil region" evidence="4">
    <location>
        <begin position="271"/>
        <end position="305"/>
    </location>
</feature>
<dbReference type="GO" id="GO:0000724">
    <property type="term" value="P:double-strand break repair via homologous recombination"/>
    <property type="evidence" value="ECO:0007669"/>
    <property type="project" value="TreeGrafter"/>
</dbReference>
<dbReference type="GO" id="GO:0005634">
    <property type="term" value="C:nucleus"/>
    <property type="evidence" value="ECO:0007669"/>
    <property type="project" value="TreeGrafter"/>
</dbReference>
<feature type="coiled-coil region" evidence="4">
    <location>
        <begin position="945"/>
        <end position="1010"/>
    </location>
</feature>
<keyword evidence="3 4" id="KW-0175">Coiled coil</keyword>
<dbReference type="SUPFAM" id="SSF52540">
    <property type="entry name" value="P-loop containing nucleoside triphosphate hydrolases"/>
    <property type="match status" value="1"/>
</dbReference>
<dbReference type="Pfam" id="PF02463">
    <property type="entry name" value="SMC_N"/>
    <property type="match status" value="1"/>
</dbReference>
<comment type="caution">
    <text evidence="7">The sequence shown here is derived from an EMBL/GenBank/DDBJ whole genome shotgun (WGS) entry which is preliminary data.</text>
</comment>
<dbReference type="InterPro" id="IPR027417">
    <property type="entry name" value="P-loop_NTPase"/>
</dbReference>
<dbReference type="InterPro" id="IPR003395">
    <property type="entry name" value="RecF/RecN/SMC_N"/>
</dbReference>
<evidence type="ECO:0000256" key="5">
    <source>
        <dbReference type="SAM" id="MobiDB-lite"/>
    </source>
</evidence>
<dbReference type="Gene3D" id="3.40.50.300">
    <property type="entry name" value="P-loop containing nucleotide triphosphate hydrolases"/>
    <property type="match status" value="2"/>
</dbReference>
<dbReference type="AlphaFoldDB" id="A0AAD7GJ15"/>
<evidence type="ECO:0000313" key="7">
    <source>
        <dbReference type="EMBL" id="KAJ7691405.1"/>
    </source>
</evidence>
<reference evidence="7" key="1">
    <citation type="submission" date="2023-03" db="EMBL/GenBank/DDBJ databases">
        <title>Massive genome expansion in bonnet fungi (Mycena s.s.) driven by repeated elements and novel gene families across ecological guilds.</title>
        <authorList>
            <consortium name="Lawrence Berkeley National Laboratory"/>
            <person name="Harder C.B."/>
            <person name="Miyauchi S."/>
            <person name="Viragh M."/>
            <person name="Kuo A."/>
            <person name="Thoen E."/>
            <person name="Andreopoulos B."/>
            <person name="Lu D."/>
            <person name="Skrede I."/>
            <person name="Drula E."/>
            <person name="Henrissat B."/>
            <person name="Morin E."/>
            <person name="Kohler A."/>
            <person name="Barry K."/>
            <person name="LaButti K."/>
            <person name="Morin E."/>
            <person name="Salamov A."/>
            <person name="Lipzen A."/>
            <person name="Mereny Z."/>
            <person name="Hegedus B."/>
            <person name="Baldrian P."/>
            <person name="Stursova M."/>
            <person name="Weitz H."/>
            <person name="Taylor A."/>
            <person name="Grigoriev I.V."/>
            <person name="Nagy L.G."/>
            <person name="Martin F."/>
            <person name="Kauserud H."/>
        </authorList>
    </citation>
    <scope>NUCLEOTIDE SEQUENCE</scope>
    <source>
        <strain evidence="7">CBHHK067</strain>
    </source>
</reference>
<sequence length="1182" mass="133049">MVRRVDTSDEDSRPAKPTQPVKQEKTKGKGKGKAREEEEEGSPKGAKRARANDAGDAVQNDEGEEEEQQAGEGEGEAKQEPPKRVKTLPRDVDGFIPGSILRIQLRNFVTYDSVEFRPGAFLNMILGPNGTGKSSIACAICLGLNWPPKILGRAAELNSFVKLSADTGHIEIELKAPAGERNLTIRRNLSAKSKSSSFTLNGRGVSGAEITEKVSRLNVQCGNLCSFLPQDKVSEFAAMTPVALLRETQRAAGDARLTQWHDTLVEEGRGLKTLVETIRAETASVRQLQDRNDGIERDVQRYRERKRIEQTIAMLKVLIPVQHYREARKQFIALKARQRAQHLKVSRLQEKNRPAHALLEKLDRQHTELHDDREAVKKGLRAILTKIEKRAQTSEALEGESDDIQLKLTGLKRAEKNRLALIKSCEATIEGLKEEMEKDVKVENRDDVVAEGRRIDADFNASSFESDRAACQERRNVLSRRRDMNNRNQMDGERQLKALDDSTQVKLSNLSRWDRDVGDAVRWLRQNRGKFKMEVFEPPALSVSVPDQSFAAGVESCFGASQMKMFVCQCQEDYNTLNHHINDNPGLGRRARVPTWFRPGTEREVAPPPLSADELAKHNFDGYALSYVECADGLKWFLMRELNMHRTAISRKGVRDLQGAIDAVARPGPGGRTVGASFVDGMTQHQVSRSKYGQRNVNSSAQAIPPAKNLGGTQVNPADKQRIDDILKKCKQEAAEMQDEDRELGMAEKRVDEMKSQRDRKLDAIRKRLKVIKDEGERKGKLKFKLETAERSLATALKKGDAVQEGARYRAKIMDIAKKRIALVAEAVNLSQEVINEQIRATKLGLQYLQVGVKMTALKALCDRKDAKYQTALAEFNKIDTEFEKLKETTKTLLAESKELLSELSDEMRESYQIVESARLAHEKAVAQAEKDGVAAPEPGEKVDLRSMEELQTELEKQEANLEMNMNTNPGVVEQYEKRKRDIAELQKTIEGRQRQADKIEKGIKNARDNWEPALQSLVTSIGKKFSAAFDRIGCAGEIRVRQEEAYDQWAIDILVKFRDTEKLQLLTGQRQSGGERSLTTILYLMSLTEEARAPFSLVDEINQGMDQRAERMVHNSMVEVTCKPDSAQYFLITPKLLPDLEYHERMKILCVNNGEWLPEESGLGNMMSMIDGFVAKNSKRA</sequence>
<dbReference type="GO" id="GO:0003697">
    <property type="term" value="F:single-stranded DNA binding"/>
    <property type="evidence" value="ECO:0007669"/>
    <property type="project" value="TreeGrafter"/>
</dbReference>
<dbReference type="Proteomes" id="UP001221757">
    <property type="component" value="Unassembled WGS sequence"/>
</dbReference>
<feature type="domain" description="RecF/RecN/SMC N-terminal" evidence="6">
    <location>
        <begin position="100"/>
        <end position="1134"/>
    </location>
</feature>